<dbReference type="InParanoid" id="A0A1J7IQ20"/>
<evidence type="ECO:0000259" key="2">
    <source>
        <dbReference type="Pfam" id="PF13391"/>
    </source>
</evidence>
<accession>A0A1J7IQ20</accession>
<feature type="region of interest" description="Disordered" evidence="1">
    <location>
        <begin position="22"/>
        <end position="83"/>
    </location>
</feature>
<evidence type="ECO:0000313" key="3">
    <source>
        <dbReference type="EMBL" id="OIW23209.1"/>
    </source>
</evidence>
<feature type="region of interest" description="Disordered" evidence="1">
    <location>
        <begin position="257"/>
        <end position="340"/>
    </location>
</feature>
<organism evidence="3 4">
    <name type="scientific">Coniochaeta ligniaria NRRL 30616</name>
    <dbReference type="NCBI Taxonomy" id="1408157"/>
    <lineage>
        <taxon>Eukaryota</taxon>
        <taxon>Fungi</taxon>
        <taxon>Dikarya</taxon>
        <taxon>Ascomycota</taxon>
        <taxon>Pezizomycotina</taxon>
        <taxon>Sordariomycetes</taxon>
        <taxon>Sordariomycetidae</taxon>
        <taxon>Coniochaetales</taxon>
        <taxon>Coniochaetaceae</taxon>
        <taxon>Coniochaeta</taxon>
    </lineage>
</organism>
<name>A0A1J7IQ20_9PEZI</name>
<evidence type="ECO:0000313" key="4">
    <source>
        <dbReference type="Proteomes" id="UP000182658"/>
    </source>
</evidence>
<protein>
    <recommendedName>
        <fullName evidence="2">HNH nuclease domain-containing protein</fullName>
    </recommendedName>
</protein>
<dbReference type="EMBL" id="KV875107">
    <property type="protein sequence ID" value="OIW23209.1"/>
    <property type="molecule type" value="Genomic_DNA"/>
</dbReference>
<keyword evidence="4" id="KW-1185">Reference proteome</keyword>
<sequence>MVETCIKVIDRPKPQILPRFIRTDEPTPDRIAGLLPLRRRGTQSSSRSPSKKRSASGSPTKDDAGGETVSNTDLVPPTVPTQQAQRLISNFRSRLVNAESRCAVTGMRGSWTPSPGLGLEACHVVPQKHYFLYPPMPPLLGRISDPLSTSDMDSLSAAWTATWNRENGIVLFSHLHKMFDARLFAIHPDTKDIRVFMPSDVLLQYHGRRATFNLLNPPDQAALRYHWDCCVAENMLAKVQDMEIVRSVSPLITRLLPAPIGDEEDGQNTRGDPQKGPRNTSPNRGDRNPGLSASGGGSAEGLDAQDDTGVAMTPDSMLSRESLKANMEDDEEWYRGRRKRQKFVTSVLGSDEILDSVE</sequence>
<dbReference type="OrthoDB" id="2142759at2759"/>
<evidence type="ECO:0000256" key="1">
    <source>
        <dbReference type="SAM" id="MobiDB-lite"/>
    </source>
</evidence>
<dbReference type="Proteomes" id="UP000182658">
    <property type="component" value="Unassembled WGS sequence"/>
</dbReference>
<dbReference type="InterPro" id="IPR003615">
    <property type="entry name" value="HNH_nuc"/>
</dbReference>
<reference evidence="3 4" key="1">
    <citation type="submission" date="2016-10" db="EMBL/GenBank/DDBJ databases">
        <title>Draft genome sequence of Coniochaeta ligniaria NRRL30616, a lignocellulolytic fungus for bioabatement of inhibitors in plant biomass hydrolysates.</title>
        <authorList>
            <consortium name="DOE Joint Genome Institute"/>
            <person name="Jimenez D.J."/>
            <person name="Hector R.E."/>
            <person name="Riley R."/>
            <person name="Sun H."/>
            <person name="Grigoriev I.V."/>
            <person name="Van Elsas J.D."/>
            <person name="Nichols N.N."/>
        </authorList>
    </citation>
    <scope>NUCLEOTIDE SEQUENCE [LARGE SCALE GENOMIC DNA]</scope>
    <source>
        <strain evidence="3 4">NRRL 30616</strain>
    </source>
</reference>
<feature type="domain" description="HNH nuclease" evidence="2">
    <location>
        <begin position="102"/>
        <end position="187"/>
    </location>
</feature>
<dbReference type="AlphaFoldDB" id="A0A1J7IQ20"/>
<dbReference type="Pfam" id="PF13391">
    <property type="entry name" value="HNH_2"/>
    <property type="match status" value="1"/>
</dbReference>
<gene>
    <name evidence="3" type="ORF">CONLIGDRAFT_637695</name>
</gene>
<proteinExistence type="predicted"/>